<dbReference type="Proteomes" id="UP000887580">
    <property type="component" value="Unplaced"/>
</dbReference>
<name>A0AC35GV78_9BILA</name>
<proteinExistence type="predicted"/>
<evidence type="ECO:0000313" key="2">
    <source>
        <dbReference type="WBParaSite" id="PS1159_v2.g899.t1"/>
    </source>
</evidence>
<dbReference type="WBParaSite" id="PS1159_v2.g899.t1">
    <property type="protein sequence ID" value="PS1159_v2.g899.t1"/>
    <property type="gene ID" value="PS1159_v2.g899"/>
</dbReference>
<accession>A0AC35GV78</accession>
<sequence>MVIINKTDLWTALKEYPEARKMLIQKGREILRKDNLLDENAPEENKTAEEIADELQTNVRLLQQKIARLVAERISTDEKLKTRIAYLESKLIKYEVISESSTEGSDDEEEYDNAQENVIEKNDDGKIVEEFIVPSKKDV</sequence>
<reference evidence="2" key="1">
    <citation type="submission" date="2022-11" db="UniProtKB">
        <authorList>
            <consortium name="WormBaseParasite"/>
        </authorList>
    </citation>
    <scope>IDENTIFICATION</scope>
</reference>
<organism evidence="1 2">
    <name type="scientific">Panagrolaimus sp. PS1159</name>
    <dbReference type="NCBI Taxonomy" id="55785"/>
    <lineage>
        <taxon>Eukaryota</taxon>
        <taxon>Metazoa</taxon>
        <taxon>Ecdysozoa</taxon>
        <taxon>Nematoda</taxon>
        <taxon>Chromadorea</taxon>
        <taxon>Rhabditida</taxon>
        <taxon>Tylenchina</taxon>
        <taxon>Panagrolaimomorpha</taxon>
        <taxon>Panagrolaimoidea</taxon>
        <taxon>Panagrolaimidae</taxon>
        <taxon>Panagrolaimus</taxon>
    </lineage>
</organism>
<evidence type="ECO:0000313" key="1">
    <source>
        <dbReference type="Proteomes" id="UP000887580"/>
    </source>
</evidence>
<protein>
    <submittedName>
        <fullName evidence="2">Cyclic nucleotide-gated channel C-terminal leucine zipper domain-containing protein</fullName>
    </submittedName>
</protein>